<evidence type="ECO:0008006" key="3">
    <source>
        <dbReference type="Google" id="ProtNLM"/>
    </source>
</evidence>
<gene>
    <name evidence="1" type="ORF">ILYODFUR_027303</name>
</gene>
<dbReference type="EMBL" id="JAHRIQ010084673">
    <property type="protein sequence ID" value="MEQ2249229.1"/>
    <property type="molecule type" value="Genomic_DNA"/>
</dbReference>
<accession>A0ABV0UVK9</accession>
<keyword evidence="2" id="KW-1185">Reference proteome</keyword>
<evidence type="ECO:0000313" key="1">
    <source>
        <dbReference type="EMBL" id="MEQ2249229.1"/>
    </source>
</evidence>
<evidence type="ECO:0000313" key="2">
    <source>
        <dbReference type="Proteomes" id="UP001482620"/>
    </source>
</evidence>
<dbReference type="Proteomes" id="UP001482620">
    <property type="component" value="Unassembled WGS sequence"/>
</dbReference>
<comment type="caution">
    <text evidence="1">The sequence shown here is derived from an EMBL/GenBank/DDBJ whole genome shotgun (WGS) entry which is preliminary data.</text>
</comment>
<protein>
    <recommendedName>
        <fullName evidence="3">Reverse transcriptase</fullName>
    </recommendedName>
</protein>
<organism evidence="1 2">
    <name type="scientific">Ilyodon furcidens</name>
    <name type="common">goldbreast splitfin</name>
    <dbReference type="NCBI Taxonomy" id="33524"/>
    <lineage>
        <taxon>Eukaryota</taxon>
        <taxon>Metazoa</taxon>
        <taxon>Chordata</taxon>
        <taxon>Craniata</taxon>
        <taxon>Vertebrata</taxon>
        <taxon>Euteleostomi</taxon>
        <taxon>Actinopterygii</taxon>
        <taxon>Neopterygii</taxon>
        <taxon>Teleostei</taxon>
        <taxon>Neoteleostei</taxon>
        <taxon>Acanthomorphata</taxon>
        <taxon>Ovalentaria</taxon>
        <taxon>Atherinomorphae</taxon>
        <taxon>Cyprinodontiformes</taxon>
        <taxon>Goodeidae</taxon>
        <taxon>Ilyodon</taxon>
    </lineage>
</organism>
<sequence>MTGCSLPLQDLKDFRTLRQKGLWPIPPNPGRKLNEPLLLWAETVIHKNQNHSVQRQFLLNCCSASKQIFNNTTVTCGVPQDSVLGPVLFIHAFSW</sequence>
<name>A0ABV0UVK9_9TELE</name>
<proteinExistence type="predicted"/>
<reference evidence="1 2" key="1">
    <citation type="submission" date="2021-06" db="EMBL/GenBank/DDBJ databases">
        <authorList>
            <person name="Palmer J.M."/>
        </authorList>
    </citation>
    <scope>NUCLEOTIDE SEQUENCE [LARGE SCALE GENOMIC DNA]</scope>
    <source>
        <strain evidence="2">if_2019</strain>
        <tissue evidence="1">Muscle</tissue>
    </source>
</reference>